<dbReference type="InterPro" id="IPR036390">
    <property type="entry name" value="WH_DNA-bd_sf"/>
</dbReference>
<dbReference type="GO" id="GO:0008483">
    <property type="term" value="F:transaminase activity"/>
    <property type="evidence" value="ECO:0007669"/>
    <property type="project" value="UniProtKB-KW"/>
</dbReference>
<feature type="domain" description="HTH gntR-type" evidence="8">
    <location>
        <begin position="15"/>
        <end position="83"/>
    </location>
</feature>
<evidence type="ECO:0000256" key="6">
    <source>
        <dbReference type="ARBA" id="ARBA00023125"/>
    </source>
</evidence>
<organism evidence="9 10">
    <name type="scientific">Paenibacillus psychroresistens</name>
    <dbReference type="NCBI Taxonomy" id="1778678"/>
    <lineage>
        <taxon>Bacteria</taxon>
        <taxon>Bacillati</taxon>
        <taxon>Bacillota</taxon>
        <taxon>Bacilli</taxon>
        <taxon>Bacillales</taxon>
        <taxon>Paenibacillaceae</taxon>
        <taxon>Paenibacillus</taxon>
    </lineage>
</organism>
<dbReference type="KEGG" id="ppsc:EHS13_08400"/>
<dbReference type="SUPFAM" id="SSF53383">
    <property type="entry name" value="PLP-dependent transferases"/>
    <property type="match status" value="1"/>
</dbReference>
<dbReference type="Pfam" id="PF00155">
    <property type="entry name" value="Aminotran_1_2"/>
    <property type="match status" value="1"/>
</dbReference>
<evidence type="ECO:0000256" key="4">
    <source>
        <dbReference type="ARBA" id="ARBA00022898"/>
    </source>
</evidence>
<keyword evidence="10" id="KW-1185">Reference proteome</keyword>
<evidence type="ECO:0000313" key="10">
    <source>
        <dbReference type="Proteomes" id="UP000426246"/>
    </source>
</evidence>
<evidence type="ECO:0000256" key="7">
    <source>
        <dbReference type="ARBA" id="ARBA00023163"/>
    </source>
</evidence>
<comment type="similarity">
    <text evidence="2">In the C-terminal section; belongs to the class-I pyridoxal-phosphate-dependent aminotransferase family.</text>
</comment>
<evidence type="ECO:0000313" key="9">
    <source>
        <dbReference type="EMBL" id="QGR00008.1"/>
    </source>
</evidence>
<dbReference type="PANTHER" id="PTHR46577:SF1">
    <property type="entry name" value="HTH-TYPE TRANSCRIPTIONAL REGULATORY PROTEIN GABR"/>
    <property type="match status" value="1"/>
</dbReference>
<evidence type="ECO:0000256" key="5">
    <source>
        <dbReference type="ARBA" id="ARBA00023015"/>
    </source>
</evidence>
<keyword evidence="4" id="KW-0663">Pyridoxal phosphate</keyword>
<dbReference type="Pfam" id="PF00392">
    <property type="entry name" value="GntR"/>
    <property type="match status" value="1"/>
</dbReference>
<name>A0A6B8RVR2_9BACL</name>
<dbReference type="SUPFAM" id="SSF46785">
    <property type="entry name" value="Winged helix' DNA-binding domain"/>
    <property type="match status" value="1"/>
</dbReference>
<keyword evidence="3 9" id="KW-0032">Aminotransferase</keyword>
<dbReference type="InterPro" id="IPR036388">
    <property type="entry name" value="WH-like_DNA-bd_sf"/>
</dbReference>
<accession>A0A6B8RVR2</accession>
<dbReference type="PANTHER" id="PTHR46577">
    <property type="entry name" value="HTH-TYPE TRANSCRIPTIONAL REGULATORY PROTEIN GABR"/>
    <property type="match status" value="1"/>
</dbReference>
<dbReference type="AlphaFoldDB" id="A0A6B8RVR2"/>
<keyword evidence="9" id="KW-0808">Transferase</keyword>
<dbReference type="InterPro" id="IPR004839">
    <property type="entry name" value="Aminotransferase_I/II_large"/>
</dbReference>
<dbReference type="Proteomes" id="UP000426246">
    <property type="component" value="Chromosome"/>
</dbReference>
<sequence>MDFHIQYQSYMHQYKTKHLAIYHALKDAIVNGQLPYKLKLPSSRELADLYLLSRGTINLAYEMLAAEGYVSSSLGSGTFVAFQHQDKPLEPAPNSAIRLSQWGMAIMEQKLSDKISVDDIRINFGTGLPDLHFFPHEAWSRVMYAQVREMMESLQKEAFVTQGHLPLREAVARHLLRTRGIQATAEDIVILGGSMQGIALITQLLVNPGESVICEYPGYSGFRRVVEAARGKVIEGKVDQWGIQLANWPAQLIFVTPSRQFPTGVVLSLERRQGLLQWAANNSAIIVEDDYDSEFRHHGRPIEPLKVMDTEDRVVYLGTFSKTMHTDLRLGYAVVPTGLREAFLKAKQLIEPHPAAILEQRALAIFMNSGHYERHLRRMKRVYSKRYAVIYAEMNLKLLDLFDFVPSDAGLHLFAWWKGSLLEWNLYKNACEVAGVIWSLGDLAYMEREQRASVCFGFSHLLESEIIEGVAIMRRVADTMNLTSATR</sequence>
<dbReference type="Gene3D" id="3.40.640.10">
    <property type="entry name" value="Type I PLP-dependent aspartate aminotransferase-like (Major domain)"/>
    <property type="match status" value="1"/>
</dbReference>
<dbReference type="InterPro" id="IPR015421">
    <property type="entry name" value="PyrdxlP-dep_Trfase_major"/>
</dbReference>
<dbReference type="Gene3D" id="1.10.10.10">
    <property type="entry name" value="Winged helix-like DNA-binding domain superfamily/Winged helix DNA-binding domain"/>
    <property type="match status" value="1"/>
</dbReference>
<dbReference type="InterPro" id="IPR051446">
    <property type="entry name" value="HTH_trans_reg/aminotransferase"/>
</dbReference>
<dbReference type="InterPro" id="IPR015424">
    <property type="entry name" value="PyrdxlP-dep_Trfase"/>
</dbReference>
<evidence type="ECO:0000256" key="2">
    <source>
        <dbReference type="ARBA" id="ARBA00005384"/>
    </source>
</evidence>
<dbReference type="OrthoDB" id="9808770at2"/>
<protein>
    <submittedName>
        <fullName evidence="9">PLP-dependent aminotransferase family protein</fullName>
    </submittedName>
</protein>
<dbReference type="PRINTS" id="PR00035">
    <property type="entry name" value="HTHGNTR"/>
</dbReference>
<evidence type="ECO:0000256" key="3">
    <source>
        <dbReference type="ARBA" id="ARBA00022576"/>
    </source>
</evidence>
<dbReference type="PROSITE" id="PS50949">
    <property type="entry name" value="HTH_GNTR"/>
    <property type="match status" value="1"/>
</dbReference>
<evidence type="ECO:0000259" key="8">
    <source>
        <dbReference type="PROSITE" id="PS50949"/>
    </source>
</evidence>
<dbReference type="GO" id="GO:0003677">
    <property type="term" value="F:DNA binding"/>
    <property type="evidence" value="ECO:0007669"/>
    <property type="project" value="UniProtKB-KW"/>
</dbReference>
<keyword evidence="7" id="KW-0804">Transcription</keyword>
<dbReference type="GO" id="GO:0003700">
    <property type="term" value="F:DNA-binding transcription factor activity"/>
    <property type="evidence" value="ECO:0007669"/>
    <property type="project" value="InterPro"/>
</dbReference>
<dbReference type="SMART" id="SM00345">
    <property type="entry name" value="HTH_GNTR"/>
    <property type="match status" value="1"/>
</dbReference>
<keyword evidence="6" id="KW-0238">DNA-binding</keyword>
<dbReference type="CDD" id="cd07377">
    <property type="entry name" value="WHTH_GntR"/>
    <property type="match status" value="1"/>
</dbReference>
<reference evidence="10" key="1">
    <citation type="submission" date="2018-11" db="EMBL/GenBank/DDBJ databases">
        <title>Complete genome sequence of Paenibacillus sp. ML311-T8.</title>
        <authorList>
            <person name="Nam Y.-D."/>
            <person name="Kang J."/>
            <person name="Chung W.-H."/>
            <person name="Park Y.S."/>
        </authorList>
    </citation>
    <scope>NUCLEOTIDE SEQUENCE [LARGE SCALE GENOMIC DNA]</scope>
    <source>
        <strain evidence="10">ML311-T8</strain>
    </source>
</reference>
<dbReference type="GO" id="GO:0030170">
    <property type="term" value="F:pyridoxal phosphate binding"/>
    <property type="evidence" value="ECO:0007669"/>
    <property type="project" value="InterPro"/>
</dbReference>
<gene>
    <name evidence="9" type="ORF">EHS13_08400</name>
</gene>
<comment type="cofactor">
    <cofactor evidence="1">
        <name>pyridoxal 5'-phosphate</name>
        <dbReference type="ChEBI" id="CHEBI:597326"/>
    </cofactor>
</comment>
<dbReference type="InterPro" id="IPR000524">
    <property type="entry name" value="Tscrpt_reg_HTH_GntR"/>
</dbReference>
<dbReference type="CDD" id="cd00609">
    <property type="entry name" value="AAT_like"/>
    <property type="match status" value="1"/>
</dbReference>
<dbReference type="EMBL" id="CP034235">
    <property type="protein sequence ID" value="QGR00008.1"/>
    <property type="molecule type" value="Genomic_DNA"/>
</dbReference>
<evidence type="ECO:0000256" key="1">
    <source>
        <dbReference type="ARBA" id="ARBA00001933"/>
    </source>
</evidence>
<keyword evidence="5" id="KW-0805">Transcription regulation</keyword>
<proteinExistence type="inferred from homology"/>